<dbReference type="GO" id="GO:0000271">
    <property type="term" value="P:polysaccharide biosynthetic process"/>
    <property type="evidence" value="ECO:0007669"/>
    <property type="project" value="TreeGrafter"/>
</dbReference>
<protein>
    <submittedName>
        <fullName evidence="3">L-glutamine:2-deoxy-scyllo-inosose aminotransferase</fullName>
        <ecNumber evidence="3">2.6.1.100</ecNumber>
    </submittedName>
</protein>
<keyword evidence="3" id="KW-0032">Aminotransferase</keyword>
<reference evidence="3" key="1">
    <citation type="submission" date="2014-02" db="EMBL/GenBank/DDBJ databases">
        <title>Expanding our view of genomic diversity in Candidatus Accumulibacter clades.</title>
        <authorList>
            <person name="Skennerton C.T."/>
            <person name="Barr J.J."/>
            <person name="Slater F.R."/>
            <person name="Bond P.L."/>
            <person name="Tyson G.W."/>
        </authorList>
    </citation>
    <scope>NUCLEOTIDE SEQUENCE [LARGE SCALE GENOMIC DNA]</scope>
</reference>
<organism evidence="3 4">
    <name type="scientific">Candidatus Accumulibacter adjunctus</name>
    <dbReference type="NCBI Taxonomy" id="1454001"/>
    <lineage>
        <taxon>Bacteria</taxon>
        <taxon>Pseudomonadati</taxon>
        <taxon>Pseudomonadota</taxon>
        <taxon>Betaproteobacteria</taxon>
        <taxon>Candidatus Accumulibacter</taxon>
    </lineage>
</organism>
<proteinExistence type="inferred from homology"/>
<dbReference type="Proteomes" id="UP000020218">
    <property type="component" value="Unassembled WGS sequence"/>
</dbReference>
<evidence type="ECO:0000313" key="4">
    <source>
        <dbReference type="Proteomes" id="UP000020218"/>
    </source>
</evidence>
<dbReference type="GO" id="GO:0030170">
    <property type="term" value="F:pyridoxal phosphate binding"/>
    <property type="evidence" value="ECO:0007669"/>
    <property type="project" value="TreeGrafter"/>
</dbReference>
<dbReference type="EMBL" id="JFAX01000016">
    <property type="protein sequence ID" value="EXI66334.1"/>
    <property type="molecule type" value="Genomic_DNA"/>
</dbReference>
<evidence type="ECO:0000256" key="2">
    <source>
        <dbReference type="RuleBase" id="RU004508"/>
    </source>
</evidence>
<keyword evidence="3" id="KW-0808">Transferase</keyword>
<dbReference type="InterPro" id="IPR000653">
    <property type="entry name" value="DegT/StrS_aminotransferase"/>
</dbReference>
<evidence type="ECO:0000256" key="1">
    <source>
        <dbReference type="ARBA" id="ARBA00037999"/>
    </source>
</evidence>
<dbReference type="InterPro" id="IPR015421">
    <property type="entry name" value="PyrdxlP-dep_Trfase_major"/>
</dbReference>
<name>A0A011PJ85_9PROT</name>
<gene>
    <name evidence="3" type="primary">btrR_3</name>
    <name evidence="3" type="ORF">AW08_02690</name>
</gene>
<dbReference type="PATRIC" id="fig|1454001.3.peg.2740"/>
<accession>A0A011PJ85</accession>
<sequence length="401" mass="43483">MTAGGGTGQLPRTPLLDWSSFAGSRRLPGVHSIDDIADNCLTTSGRAAIYLALLQLRLSPGSLVLIPSYHCPTMVAPVILAGLRVAYFGIRADGLPQLGTIDAATAGRAKAMLVSHYFGLARSLREVRQWCDARQIALIEDCAHCYFGSAGERPVGTWGDFATASLSKFFPVPEGGVLASAMRPIVSPHLTPQGLRAELKAWADVLESAVTFGRLAGTRWLLAGLFALKNRIHRTRAAQPLEESTAPPDMMLACDMARIKRTPASTAVALQKLLPRGRIIARRRANYAAYARHFRQIEGAFPLYPHLADDAVPYVFPLWVNDADRVYHSLRALALPVFRWDRIWPDTPVLADDVGPSWSQHVLQLLCHQDLSEADVARTALATLALLSSEGQTPAGGAGQK</sequence>
<dbReference type="Gene3D" id="3.90.1150.10">
    <property type="entry name" value="Aspartate Aminotransferase, domain 1"/>
    <property type="match status" value="1"/>
</dbReference>
<comment type="similarity">
    <text evidence="1 2">Belongs to the DegT/DnrJ/EryC1 family.</text>
</comment>
<dbReference type="SUPFAM" id="SSF53383">
    <property type="entry name" value="PLP-dependent transferases"/>
    <property type="match status" value="1"/>
</dbReference>
<keyword evidence="4" id="KW-1185">Reference proteome</keyword>
<dbReference type="PANTHER" id="PTHR30244">
    <property type="entry name" value="TRANSAMINASE"/>
    <property type="match status" value="1"/>
</dbReference>
<dbReference type="GO" id="GO:0008483">
    <property type="term" value="F:transaminase activity"/>
    <property type="evidence" value="ECO:0007669"/>
    <property type="project" value="UniProtKB-KW"/>
</dbReference>
<dbReference type="InterPro" id="IPR015424">
    <property type="entry name" value="PyrdxlP-dep_Trfase"/>
</dbReference>
<dbReference type="EC" id="2.6.1.100" evidence="3"/>
<evidence type="ECO:0000313" key="3">
    <source>
        <dbReference type="EMBL" id="EXI66334.1"/>
    </source>
</evidence>
<dbReference type="Gene3D" id="3.40.640.10">
    <property type="entry name" value="Type I PLP-dependent aspartate aminotransferase-like (Major domain)"/>
    <property type="match status" value="1"/>
</dbReference>
<comment type="caution">
    <text evidence="3">The sequence shown here is derived from an EMBL/GenBank/DDBJ whole genome shotgun (WGS) entry which is preliminary data.</text>
</comment>
<dbReference type="PANTHER" id="PTHR30244:SF34">
    <property type="entry name" value="DTDP-4-AMINO-4,6-DIDEOXYGALACTOSE TRANSAMINASE"/>
    <property type="match status" value="1"/>
</dbReference>
<dbReference type="InterPro" id="IPR015422">
    <property type="entry name" value="PyrdxlP-dep_Trfase_small"/>
</dbReference>
<dbReference type="AlphaFoldDB" id="A0A011PJ85"/>
<keyword evidence="2" id="KW-0663">Pyridoxal phosphate</keyword>
<dbReference type="STRING" id="1454001.AW08_02690"/>
<dbReference type="Pfam" id="PF01041">
    <property type="entry name" value="DegT_DnrJ_EryC1"/>
    <property type="match status" value="1"/>
</dbReference>